<evidence type="ECO:0000313" key="5">
    <source>
        <dbReference type="Ensembl" id="ENSDCDP00010034237.1"/>
    </source>
</evidence>
<dbReference type="Proteomes" id="UP000694580">
    <property type="component" value="Chromosome 7"/>
</dbReference>
<keyword evidence="6" id="KW-1185">Reference proteome</keyword>
<reference evidence="5" key="2">
    <citation type="submission" date="2025-08" db="UniProtKB">
        <authorList>
            <consortium name="Ensembl"/>
        </authorList>
    </citation>
    <scope>IDENTIFICATION</scope>
</reference>
<dbReference type="Pfam" id="PF24874">
    <property type="entry name" value="Piezo_THU9_anchor"/>
    <property type="match status" value="1"/>
</dbReference>
<accession>A0AAY4CM27</accession>
<dbReference type="GeneTree" id="ENSGT00940000164142"/>
<evidence type="ECO:0000259" key="4">
    <source>
        <dbReference type="Pfam" id="PF24874"/>
    </source>
</evidence>
<evidence type="ECO:0000256" key="2">
    <source>
        <dbReference type="SAM" id="Phobius"/>
    </source>
</evidence>
<dbReference type="InterPro" id="IPR027272">
    <property type="entry name" value="Piezo"/>
</dbReference>
<dbReference type="GO" id="GO:0016020">
    <property type="term" value="C:membrane"/>
    <property type="evidence" value="ECO:0007669"/>
    <property type="project" value="InterPro"/>
</dbReference>
<keyword evidence="2" id="KW-1133">Transmembrane helix</keyword>
<keyword evidence="2" id="KW-0812">Transmembrane</keyword>
<feature type="domain" description="Piezo non-specific cation channel cap" evidence="3">
    <location>
        <begin position="94"/>
        <end position="186"/>
    </location>
</feature>
<keyword evidence="2" id="KW-0472">Membrane</keyword>
<evidence type="ECO:0000313" key="6">
    <source>
        <dbReference type="Proteomes" id="UP000694580"/>
    </source>
</evidence>
<evidence type="ECO:0000256" key="1">
    <source>
        <dbReference type="SAM" id="MobiDB-lite"/>
    </source>
</evidence>
<feature type="transmembrane region" description="Helical" evidence="2">
    <location>
        <begin position="36"/>
        <end position="58"/>
    </location>
</feature>
<feature type="domain" description="Piezo THU9 and anchor" evidence="4">
    <location>
        <begin position="19"/>
        <end position="56"/>
    </location>
</feature>
<dbReference type="InterPro" id="IPR031334">
    <property type="entry name" value="Piezo_cap_dom"/>
</dbReference>
<proteinExistence type="predicted"/>
<name>A0AAY4CM27_9TELE</name>
<sequence length="345" mass="39424">NVTCAWQSMNNNIMSILCKYPHPPGQKKKKVVKYGMGGFIIFTLICIVWFPLLFMSLVKSVAGVTNQPLDVSIQLGIAGYEPLFSMSAQEQNLNPFSEAAYNRLTQDYSAMQFIVNYEAKDVVTANVKSDSSLLWSISPASREAMMHELNTSTHIYINLRWRLLRYTHTHTHTHTHLHHTHIYITHTHTHIYINLRWRLLRHTHTHTHIYINLSEGQDRQWWAVQECSPLRPPITCQNIKMVIFNDKDRGPLHVRGAGGRQVRARVLRRHLALHHVRGAAVRGPRAQALHRHLRGARDGRDGAGGAAVREAHLPVPLARDHDQDDPGEEGRLAERYYTVIKGPLT</sequence>
<dbReference type="AlphaFoldDB" id="A0AAY4CM27"/>
<dbReference type="Pfam" id="PF12166">
    <property type="entry name" value="Piezo_cap"/>
    <property type="match status" value="1"/>
</dbReference>
<protein>
    <recommendedName>
        <fullName evidence="7">Piezo non-specific cation channel R-Ras-binding domain-containing protein</fullName>
    </recommendedName>
</protein>
<dbReference type="InterPro" id="IPR056770">
    <property type="entry name" value="Piezo_THU9_anchor"/>
</dbReference>
<organism evidence="5 6">
    <name type="scientific">Denticeps clupeoides</name>
    <name type="common">denticle herring</name>
    <dbReference type="NCBI Taxonomy" id="299321"/>
    <lineage>
        <taxon>Eukaryota</taxon>
        <taxon>Metazoa</taxon>
        <taxon>Chordata</taxon>
        <taxon>Craniata</taxon>
        <taxon>Vertebrata</taxon>
        <taxon>Euteleostomi</taxon>
        <taxon>Actinopterygii</taxon>
        <taxon>Neopterygii</taxon>
        <taxon>Teleostei</taxon>
        <taxon>Clupei</taxon>
        <taxon>Clupeiformes</taxon>
        <taxon>Denticipitoidei</taxon>
        <taxon>Denticipitidae</taxon>
        <taxon>Denticeps</taxon>
    </lineage>
</organism>
<reference evidence="5 6" key="1">
    <citation type="submission" date="2020-06" db="EMBL/GenBank/DDBJ databases">
        <authorList>
            <consortium name="Wellcome Sanger Institute Data Sharing"/>
        </authorList>
    </citation>
    <scope>NUCLEOTIDE SEQUENCE [LARGE SCALE GENOMIC DNA]</scope>
</reference>
<dbReference type="Ensembl" id="ENSDCDT00010042538.1">
    <property type="protein sequence ID" value="ENSDCDP00010034237.1"/>
    <property type="gene ID" value="ENSDCDG00010021926.1"/>
</dbReference>
<feature type="compositionally biased region" description="Basic and acidic residues" evidence="1">
    <location>
        <begin position="318"/>
        <end position="332"/>
    </location>
</feature>
<evidence type="ECO:0000259" key="3">
    <source>
        <dbReference type="Pfam" id="PF12166"/>
    </source>
</evidence>
<reference evidence="5" key="3">
    <citation type="submission" date="2025-09" db="UniProtKB">
        <authorList>
            <consortium name="Ensembl"/>
        </authorList>
    </citation>
    <scope>IDENTIFICATION</scope>
</reference>
<dbReference type="GO" id="GO:0008381">
    <property type="term" value="F:mechanosensitive monoatomic ion channel activity"/>
    <property type="evidence" value="ECO:0007669"/>
    <property type="project" value="InterPro"/>
</dbReference>
<dbReference type="PANTHER" id="PTHR47049:SF7">
    <property type="entry name" value="PIEZO-TYPE MECHANOSENSITIVE ION CHANNEL COMPONENT 2 ISOFORM X1"/>
    <property type="match status" value="1"/>
</dbReference>
<dbReference type="PANTHER" id="PTHR47049">
    <property type="entry name" value="PIEZO-TYPE MECHANOSENSITIVE ION CHANNEL HOMOLOG"/>
    <property type="match status" value="1"/>
</dbReference>
<evidence type="ECO:0008006" key="7">
    <source>
        <dbReference type="Google" id="ProtNLM"/>
    </source>
</evidence>
<feature type="region of interest" description="Disordered" evidence="1">
    <location>
        <begin position="311"/>
        <end position="332"/>
    </location>
</feature>